<protein>
    <submittedName>
        <fullName evidence="1">Phosphohydrolase</fullName>
    </submittedName>
</protein>
<gene>
    <name evidence="1" type="ORF">BEH_10565</name>
</gene>
<reference evidence="2" key="2">
    <citation type="submission" date="2015-06" db="EMBL/GenBank/DDBJ databases">
        <title>Genome Sequence of Bacillus endophyticus and Analysis of its Companion Mechanism in the Ketogulonigenium vulgare-Bacillus strain Consortium.</title>
        <authorList>
            <person name="Jia N."/>
            <person name="Du J."/>
            <person name="Ding M.-Z."/>
            <person name="Gao F."/>
            <person name="Yuan Y.-J."/>
        </authorList>
    </citation>
    <scope>NUCLEOTIDE SEQUENCE [LARGE SCALE GENOMIC DNA]</scope>
    <source>
        <strain evidence="2">Hbe603</strain>
    </source>
</reference>
<accession>A0A1X7E628</accession>
<dbReference type="EMBL" id="CP011974">
    <property type="protein sequence ID" value="AKO92492.1"/>
    <property type="molecule type" value="Genomic_DNA"/>
</dbReference>
<dbReference type="Proteomes" id="UP000036202">
    <property type="component" value="Chromosome"/>
</dbReference>
<organism evidence="1 2">
    <name type="scientific">Priestia filamentosa</name>
    <dbReference type="NCBI Taxonomy" id="1402861"/>
    <lineage>
        <taxon>Bacteria</taxon>
        <taxon>Bacillati</taxon>
        <taxon>Bacillota</taxon>
        <taxon>Bacilli</taxon>
        <taxon>Bacillales</taxon>
        <taxon>Bacillaceae</taxon>
        <taxon>Priestia</taxon>
    </lineage>
</organism>
<dbReference type="PATRIC" id="fig|135735.6.peg.2200"/>
<dbReference type="AlphaFoldDB" id="A0A1X7E628"/>
<dbReference type="Pfam" id="PF13328">
    <property type="entry name" value="HD_4"/>
    <property type="match status" value="1"/>
</dbReference>
<accession>A0A0H4KEE7</accession>
<evidence type="ECO:0000313" key="1">
    <source>
        <dbReference type="EMBL" id="AKO92492.1"/>
    </source>
</evidence>
<dbReference type="PANTHER" id="PTHR46246">
    <property type="entry name" value="GUANOSINE-3',5'-BIS(DIPHOSPHATE) 3'-PYROPHOSPHOHYDROLASE MESH1"/>
    <property type="match status" value="1"/>
</dbReference>
<reference evidence="1 2" key="1">
    <citation type="journal article" date="2015" name="PLoS ONE">
        <title>Genome Sequence of Bacillus endophyticus and Analysis of Its Companion Mechanism in the Ketogulonigenium vulgare-Bacillus Strain Consortium.</title>
        <authorList>
            <person name="Jia N."/>
            <person name="Du J."/>
            <person name="Ding M.Z."/>
            <person name="Gao F."/>
            <person name="Yuan Y.J."/>
        </authorList>
    </citation>
    <scope>NUCLEOTIDE SEQUENCE [LARGE SCALE GENOMIC DNA]</scope>
    <source>
        <strain evidence="1 2">Hbe603</strain>
    </source>
</reference>
<name>A0A1X7E628_9BACI</name>
<keyword evidence="1" id="KW-0378">Hydrolase</keyword>
<dbReference type="KEGG" id="beo:BEH_10565"/>
<dbReference type="InterPro" id="IPR003607">
    <property type="entry name" value="HD/PDEase_dom"/>
</dbReference>
<proteinExistence type="predicted"/>
<keyword evidence="2" id="KW-1185">Reference proteome</keyword>
<dbReference type="InterPro" id="IPR052194">
    <property type="entry name" value="MESH1"/>
</dbReference>
<dbReference type="RefSeq" id="WP_046217170.1">
    <property type="nucleotide sequence ID" value="NZ_CP011974.1"/>
</dbReference>
<dbReference type="GeneID" id="93701251"/>
<evidence type="ECO:0000313" key="2">
    <source>
        <dbReference type="Proteomes" id="UP000036202"/>
    </source>
</evidence>
<dbReference type="GO" id="GO:0008893">
    <property type="term" value="F:guanosine-3',5'-bis(diphosphate) 3'-diphosphatase activity"/>
    <property type="evidence" value="ECO:0007669"/>
    <property type="project" value="TreeGrafter"/>
</dbReference>
<sequence>MSLKEKALTFATKMHEGQMRKANSRPYIVHPIEVSKILEAANLEESVVIAGLLHDTVEDTPATIEEIASLFGEEVALLVAAHTEDKSRSWEERKTHTIEVVKKGTLPLKALIAADKLSNLKSLQESYEEQGEEVWTHFKRGYEKQKWYYLNVAHNLFIGLKEEEVPAFFYKFRKETEIFFDK</sequence>
<dbReference type="OrthoDB" id="9802385at2"/>
<dbReference type="SUPFAM" id="SSF109604">
    <property type="entry name" value="HD-domain/PDEase-like"/>
    <property type="match status" value="1"/>
</dbReference>
<dbReference type="PANTHER" id="PTHR46246:SF1">
    <property type="entry name" value="GUANOSINE-3',5'-BIS(DIPHOSPHATE) 3'-PYROPHOSPHOHYDROLASE MESH1"/>
    <property type="match status" value="1"/>
</dbReference>
<dbReference type="Gene3D" id="1.10.3210.10">
    <property type="entry name" value="Hypothetical protein af1432"/>
    <property type="match status" value="1"/>
</dbReference>
<dbReference type="SMART" id="SM00471">
    <property type="entry name" value="HDc"/>
    <property type="match status" value="1"/>
</dbReference>